<comment type="caution">
    <text evidence="5">The sequence shown here is derived from an EMBL/GenBank/DDBJ whole genome shotgun (WGS) entry which is preliminary data.</text>
</comment>
<dbReference type="InterPro" id="IPR051531">
    <property type="entry name" value="N-acetyltransferase"/>
</dbReference>
<dbReference type="PANTHER" id="PTHR43792:SF8">
    <property type="entry name" value="[RIBOSOMAL PROTEIN US5]-ALANINE N-ACETYLTRANSFERASE"/>
    <property type="match status" value="1"/>
</dbReference>
<evidence type="ECO:0000256" key="1">
    <source>
        <dbReference type="ARBA" id="ARBA00022679"/>
    </source>
</evidence>
<accession>A0ABS7AUX9</accession>
<keyword evidence="6" id="KW-1185">Reference proteome</keyword>
<protein>
    <submittedName>
        <fullName evidence="5">GNAT family N-acetyltransferase</fullName>
    </submittedName>
</protein>
<name>A0ABS7AUX9_9CLOT</name>
<proteinExistence type="inferred from homology"/>
<dbReference type="Proteomes" id="UP001519921">
    <property type="component" value="Unassembled WGS sequence"/>
</dbReference>
<evidence type="ECO:0000313" key="6">
    <source>
        <dbReference type="Proteomes" id="UP001519921"/>
    </source>
</evidence>
<evidence type="ECO:0000256" key="3">
    <source>
        <dbReference type="ARBA" id="ARBA00038502"/>
    </source>
</evidence>
<evidence type="ECO:0000259" key="4">
    <source>
        <dbReference type="PROSITE" id="PS51186"/>
    </source>
</evidence>
<reference evidence="5 6" key="1">
    <citation type="submission" date="2021-07" db="EMBL/GenBank/DDBJ databases">
        <title>Clostridium weizhouense sp. nov., an anaerobic bacterium isolated from activated sludge of Petroleum wastewater.</title>
        <authorList>
            <person name="Li Q."/>
        </authorList>
    </citation>
    <scope>NUCLEOTIDE SEQUENCE [LARGE SCALE GENOMIC DNA]</scope>
    <source>
        <strain evidence="5 6">YB-6</strain>
    </source>
</reference>
<dbReference type="RefSeq" id="WP_219781030.1">
    <property type="nucleotide sequence ID" value="NZ_JAHXPT010000015.1"/>
</dbReference>
<keyword evidence="2" id="KW-0012">Acyltransferase</keyword>
<evidence type="ECO:0000313" key="5">
    <source>
        <dbReference type="EMBL" id="MBW6411570.1"/>
    </source>
</evidence>
<dbReference type="PANTHER" id="PTHR43792">
    <property type="entry name" value="GNAT FAMILY, PUTATIVE (AFU_ORTHOLOGUE AFUA_3G00765)-RELATED-RELATED"/>
    <property type="match status" value="1"/>
</dbReference>
<dbReference type="EMBL" id="JAHXPT010000015">
    <property type="protein sequence ID" value="MBW6411570.1"/>
    <property type="molecule type" value="Genomic_DNA"/>
</dbReference>
<organism evidence="5 6">
    <name type="scientific">Clostridium weizhouense</name>
    <dbReference type="NCBI Taxonomy" id="2859781"/>
    <lineage>
        <taxon>Bacteria</taxon>
        <taxon>Bacillati</taxon>
        <taxon>Bacillota</taxon>
        <taxon>Clostridia</taxon>
        <taxon>Eubacteriales</taxon>
        <taxon>Clostridiaceae</taxon>
        <taxon>Clostridium</taxon>
    </lineage>
</organism>
<keyword evidence="1" id="KW-0808">Transferase</keyword>
<evidence type="ECO:0000256" key="2">
    <source>
        <dbReference type="ARBA" id="ARBA00023315"/>
    </source>
</evidence>
<dbReference type="InterPro" id="IPR000182">
    <property type="entry name" value="GNAT_dom"/>
</dbReference>
<dbReference type="Pfam" id="PF13302">
    <property type="entry name" value="Acetyltransf_3"/>
    <property type="match status" value="1"/>
</dbReference>
<dbReference type="InterPro" id="IPR016181">
    <property type="entry name" value="Acyl_CoA_acyltransferase"/>
</dbReference>
<gene>
    <name evidence="5" type="ORF">KYD98_15905</name>
</gene>
<comment type="similarity">
    <text evidence="3">Belongs to the acetyltransferase family. RimJ subfamily.</text>
</comment>
<dbReference type="SUPFAM" id="SSF55729">
    <property type="entry name" value="Acyl-CoA N-acyltransferases (Nat)"/>
    <property type="match status" value="2"/>
</dbReference>
<dbReference type="Gene3D" id="3.40.630.30">
    <property type="match status" value="2"/>
</dbReference>
<dbReference type="PROSITE" id="PS51186">
    <property type="entry name" value="GNAT"/>
    <property type="match status" value="1"/>
</dbReference>
<sequence length="315" mass="36823">MESNFKVKIEANKLSKIEYIIKDKSDITIGRFYILELDDLIKKCDIKLKFYKTYEYELLKEALNLILKAVFKDLNIFKVNVKATEGVDINPFLDLGFTLEGVFSQNEYYNGEYLDELSFGITRIEYNNKTKFSFIELQGDNIVLRNLTPGNAEELLDYYIRNKEHLAPFEPTRDNNFYTLECQRNLLNESYRQFLNGSSIEVGIFRDDKFIGKLKLSSIVCGVFKSGILGYSIDKTEEGKGYMKEAVNMFLKYIFDEEGLHRVEASALVDNDRSKGVLKKCGFKELGLNEKYLLIDGKWKDHLTYYIIKEEFYRK</sequence>
<feature type="domain" description="N-acetyltransferase" evidence="4">
    <location>
        <begin position="142"/>
        <end position="310"/>
    </location>
</feature>